<dbReference type="InterPro" id="IPR045005">
    <property type="entry name" value="BPM1-6"/>
</dbReference>
<dbReference type="PROSITE" id="PS50144">
    <property type="entry name" value="MATH"/>
    <property type="match status" value="1"/>
</dbReference>
<dbReference type="Gene3D" id="3.30.710.10">
    <property type="entry name" value="Potassium Channel Kv1.1, Chain A"/>
    <property type="match status" value="1"/>
</dbReference>
<reference evidence="5" key="1">
    <citation type="submission" date="2018-08" db="EMBL/GenBank/DDBJ databases">
        <authorList>
            <person name="Rossello M."/>
        </authorList>
    </citation>
    <scope>NUCLEOTIDE SEQUENCE [LARGE SCALE GENOMIC DNA]</scope>
    <source>
        <strain evidence="5">cv. Chinese Spring</strain>
    </source>
</reference>
<dbReference type="KEGG" id="taes:123093862"/>
<evidence type="ECO:0000256" key="2">
    <source>
        <dbReference type="ARBA" id="ARBA00010846"/>
    </source>
</evidence>
<gene>
    <name evidence="5" type="primary">LOC123093862</name>
</gene>
<dbReference type="RefSeq" id="XP_044371852.1">
    <property type="nucleotide sequence ID" value="XM_044515917.1"/>
</dbReference>
<evidence type="ECO:0000259" key="3">
    <source>
        <dbReference type="PROSITE" id="PS50097"/>
    </source>
</evidence>
<dbReference type="PROSITE" id="PS50097">
    <property type="entry name" value="BTB"/>
    <property type="match status" value="1"/>
</dbReference>
<feature type="domain" description="BTB" evidence="3">
    <location>
        <begin position="173"/>
        <end position="248"/>
    </location>
</feature>
<dbReference type="Pfam" id="PF24570">
    <property type="entry name" value="BACK_BPM_SPOP"/>
    <property type="match status" value="1"/>
</dbReference>
<dbReference type="Gramene" id="TraesCS4B03G0936300.1">
    <property type="protein sequence ID" value="TraesCS4B03G0936300.1.CDS1"/>
    <property type="gene ID" value="TraesCS4B03G0936300"/>
</dbReference>
<dbReference type="Pfam" id="PF00651">
    <property type="entry name" value="BTB"/>
    <property type="match status" value="1"/>
</dbReference>
<dbReference type="InterPro" id="IPR011333">
    <property type="entry name" value="SKP1/BTB/POZ_sf"/>
</dbReference>
<dbReference type="Proteomes" id="UP000019116">
    <property type="component" value="Chromosome 4B"/>
</dbReference>
<protein>
    <recommendedName>
        <fullName evidence="7">BTB domain-containing protein</fullName>
    </recommendedName>
</protein>
<dbReference type="InterPro" id="IPR056423">
    <property type="entry name" value="BACK_BPM_SPOP"/>
</dbReference>
<dbReference type="SMR" id="A0A3B6IZ80"/>
<dbReference type="InterPro" id="IPR000210">
    <property type="entry name" value="BTB/POZ_dom"/>
</dbReference>
<evidence type="ECO:0000256" key="1">
    <source>
        <dbReference type="ARBA" id="ARBA00004906"/>
    </source>
</evidence>
<dbReference type="EnsemblPlants" id="TraesCS4B02G361600.1">
    <property type="protein sequence ID" value="TraesCS4B02G361600.1.cds1"/>
    <property type="gene ID" value="TraesCS4B02G361600"/>
</dbReference>
<sequence length="350" mass="38850">MSSRSTSAIVARVVSGHHLLKIDGYSQTKVVTNGRHIESCIFHVGGHAWRIKYYPNGRSSDNSNCISVFIQLASVSMDLPFKPDKGISAQCVLGLLDRAGKPVPSYTFTFDRIFTAPEGQWGLNIFLTRSELENSGCLKDDCFTLRCDITVTELHAEETEDSDFTDLLWKEGADVAFHVGGETIVAHQWVLAARSPILKAAAEAELLGMSEREKKKTPMATIRIDDMEAKVFKALLHYIYTNALPDEMDKGDDAATAMAHGLLEAADRYKMERLKMICEDMMCKYVSTSTVITTLVLAEQHHSQRLKAACIDFLISPNNMKVVLENGGFKHLQRSCPSVLMDLVERAKAA</sequence>
<dbReference type="CDD" id="cd00121">
    <property type="entry name" value="MATH"/>
    <property type="match status" value="1"/>
</dbReference>
<comment type="pathway">
    <text evidence="1">Protein modification; protein ubiquitination.</text>
</comment>
<dbReference type="PANTHER" id="PTHR26379:SF500">
    <property type="entry name" value="BTB DOMAIN-CONTAINING PROTEIN"/>
    <property type="match status" value="1"/>
</dbReference>
<evidence type="ECO:0000313" key="6">
    <source>
        <dbReference type="Proteomes" id="UP000019116"/>
    </source>
</evidence>
<dbReference type="SUPFAM" id="SSF49599">
    <property type="entry name" value="TRAF domain-like"/>
    <property type="match status" value="1"/>
</dbReference>
<organism evidence="5">
    <name type="scientific">Triticum aestivum</name>
    <name type="common">Wheat</name>
    <dbReference type="NCBI Taxonomy" id="4565"/>
    <lineage>
        <taxon>Eukaryota</taxon>
        <taxon>Viridiplantae</taxon>
        <taxon>Streptophyta</taxon>
        <taxon>Embryophyta</taxon>
        <taxon>Tracheophyta</taxon>
        <taxon>Spermatophyta</taxon>
        <taxon>Magnoliopsida</taxon>
        <taxon>Liliopsida</taxon>
        <taxon>Poales</taxon>
        <taxon>Poaceae</taxon>
        <taxon>BOP clade</taxon>
        <taxon>Pooideae</taxon>
        <taxon>Triticodae</taxon>
        <taxon>Triticeae</taxon>
        <taxon>Triticinae</taxon>
        <taxon>Triticum</taxon>
    </lineage>
</organism>
<dbReference type="SUPFAM" id="SSF54695">
    <property type="entry name" value="POZ domain"/>
    <property type="match status" value="1"/>
</dbReference>
<dbReference type="PANTHER" id="PTHR26379">
    <property type="entry name" value="BTB/POZ AND MATH DOMAIN-CONTAINING PROTEIN 1"/>
    <property type="match status" value="1"/>
</dbReference>
<dbReference type="GeneID" id="123093862"/>
<keyword evidence="6" id="KW-1185">Reference proteome</keyword>
<evidence type="ECO:0000313" key="5">
    <source>
        <dbReference type="EnsemblPlants" id="TraesCS4B02G361600.1.cds1"/>
    </source>
</evidence>
<reference evidence="5" key="2">
    <citation type="submission" date="2018-10" db="UniProtKB">
        <authorList>
            <consortium name="EnsemblPlants"/>
        </authorList>
    </citation>
    <scope>IDENTIFICATION</scope>
</reference>
<dbReference type="STRING" id="4565.A0A3B6IZ80"/>
<dbReference type="AlphaFoldDB" id="A0A3B6IZ80"/>
<dbReference type="InterPro" id="IPR008974">
    <property type="entry name" value="TRAF-like"/>
</dbReference>
<dbReference type="SMART" id="SM00225">
    <property type="entry name" value="BTB"/>
    <property type="match status" value="1"/>
</dbReference>
<dbReference type="OMA" id="DMLCKGV"/>
<dbReference type="InterPro" id="IPR002083">
    <property type="entry name" value="MATH/TRAF_dom"/>
</dbReference>
<name>A0A3B6IZ80_WHEAT</name>
<proteinExistence type="inferred from homology"/>
<evidence type="ECO:0008006" key="7">
    <source>
        <dbReference type="Google" id="ProtNLM"/>
    </source>
</evidence>
<dbReference type="Gene3D" id="2.60.210.10">
    <property type="entry name" value="Apoptosis, Tumor Necrosis Factor Receptor Associated Protein 2, Chain A"/>
    <property type="match status" value="1"/>
</dbReference>
<comment type="similarity">
    <text evidence="2">Belongs to the Tdpoz family.</text>
</comment>
<evidence type="ECO:0000259" key="4">
    <source>
        <dbReference type="PROSITE" id="PS50144"/>
    </source>
</evidence>
<dbReference type="Gene3D" id="1.25.40.420">
    <property type="match status" value="1"/>
</dbReference>
<dbReference type="Pfam" id="PF22486">
    <property type="entry name" value="MATH_2"/>
    <property type="match status" value="1"/>
</dbReference>
<dbReference type="Gramene" id="TraesCS4B02G361600.1">
    <property type="protein sequence ID" value="TraesCS4B02G361600.1.cds1"/>
    <property type="gene ID" value="TraesCS4B02G361600"/>
</dbReference>
<feature type="domain" description="MATH" evidence="4">
    <location>
        <begin position="15"/>
        <end position="149"/>
    </location>
</feature>
<dbReference type="GO" id="GO:0016567">
    <property type="term" value="P:protein ubiquitination"/>
    <property type="evidence" value="ECO:0007669"/>
    <property type="project" value="InterPro"/>
</dbReference>
<dbReference type="OrthoDB" id="192247at2759"/>
<accession>A0A3B6IZ80</accession>